<evidence type="ECO:0000313" key="3">
    <source>
        <dbReference type="Proteomes" id="UP001305779"/>
    </source>
</evidence>
<feature type="chain" id="PRO_5045555974" description="Aromatic compound dioxygenase" evidence="1">
    <location>
        <begin position="18"/>
        <end position="314"/>
    </location>
</feature>
<dbReference type="Proteomes" id="UP001305779">
    <property type="component" value="Unassembled WGS sequence"/>
</dbReference>
<evidence type="ECO:0008006" key="4">
    <source>
        <dbReference type="Google" id="ProtNLM"/>
    </source>
</evidence>
<evidence type="ECO:0000256" key="1">
    <source>
        <dbReference type="SAM" id="SignalP"/>
    </source>
</evidence>
<protein>
    <recommendedName>
        <fullName evidence="4">Aromatic compound dioxygenase</fullName>
    </recommendedName>
</protein>
<evidence type="ECO:0000313" key="2">
    <source>
        <dbReference type="EMBL" id="KAK4495909.1"/>
    </source>
</evidence>
<gene>
    <name evidence="2" type="ORF">PRZ48_013177</name>
</gene>
<keyword evidence="3" id="KW-1185">Reference proteome</keyword>
<dbReference type="EMBL" id="JAXOVC010000011">
    <property type="protein sequence ID" value="KAK4495909.1"/>
    <property type="molecule type" value="Genomic_DNA"/>
</dbReference>
<dbReference type="InterPro" id="IPR015889">
    <property type="entry name" value="Intradiol_dOase_core"/>
</dbReference>
<dbReference type="PANTHER" id="PTHR34315">
    <property type="match status" value="1"/>
</dbReference>
<name>A0ABR0E3B1_ZASCE</name>
<reference evidence="2 3" key="1">
    <citation type="journal article" date="2023" name="G3 (Bethesda)">
        <title>A chromosome-level genome assembly of Zasmidium syzygii isolated from banana leaves.</title>
        <authorList>
            <person name="van Westerhoven A.C."/>
            <person name="Mehrabi R."/>
            <person name="Talebi R."/>
            <person name="Steentjes M.B.F."/>
            <person name="Corcolon B."/>
            <person name="Chong P.A."/>
            <person name="Kema G.H.J."/>
            <person name="Seidl M.F."/>
        </authorList>
    </citation>
    <scope>NUCLEOTIDE SEQUENCE [LARGE SCALE GENOMIC DNA]</scope>
    <source>
        <strain evidence="2 3">P124</strain>
    </source>
</reference>
<dbReference type="Gene3D" id="2.60.130.10">
    <property type="entry name" value="Aromatic compound dioxygenase"/>
    <property type="match status" value="1"/>
</dbReference>
<sequence length="314" mass="34011">MKLSVALLLSLTGFSLAHPGHVESEKELIYKRNYNAITRRGLSACAEQIEKRGINARAQARRAATFEKYRRSLKVRDPDVIANTSHLSTEGFTPNTPASDVFGKSNNCVLNPDGETGPFWVKGEHLRSNVRENQKGIPIFIESCNSTGVYSGATGTGNGNELDLANTTFLRGIQKTDSDGVATFESIFPGHYSGRATHHHIALHANATVLPNNTLTGGSFAHVGQLFWDQEIISKVEATYPYNTNNNAIDHVFTAETTNTTSDPVFNYAYLGDELADGLFGWITVVVNTSATYDPGYSFVLTEDGGVAQSGGSL</sequence>
<proteinExistence type="predicted"/>
<feature type="signal peptide" evidence="1">
    <location>
        <begin position="1"/>
        <end position="17"/>
    </location>
</feature>
<dbReference type="PANTHER" id="PTHR34315:SF9">
    <property type="entry name" value="INTRADIOL RING-CLEAVAGE DIOXYGENASES DOMAIN-CONTAINING PROTEIN-RELATED"/>
    <property type="match status" value="1"/>
</dbReference>
<organism evidence="2 3">
    <name type="scientific">Zasmidium cellare</name>
    <name type="common">Wine cellar mold</name>
    <name type="synonym">Racodium cellare</name>
    <dbReference type="NCBI Taxonomy" id="395010"/>
    <lineage>
        <taxon>Eukaryota</taxon>
        <taxon>Fungi</taxon>
        <taxon>Dikarya</taxon>
        <taxon>Ascomycota</taxon>
        <taxon>Pezizomycotina</taxon>
        <taxon>Dothideomycetes</taxon>
        <taxon>Dothideomycetidae</taxon>
        <taxon>Mycosphaerellales</taxon>
        <taxon>Mycosphaerellaceae</taxon>
        <taxon>Zasmidium</taxon>
    </lineage>
</organism>
<accession>A0ABR0E3B1</accession>
<comment type="caution">
    <text evidence="2">The sequence shown here is derived from an EMBL/GenBank/DDBJ whole genome shotgun (WGS) entry which is preliminary data.</text>
</comment>
<dbReference type="SUPFAM" id="SSF49482">
    <property type="entry name" value="Aromatic compound dioxygenase"/>
    <property type="match status" value="1"/>
</dbReference>
<keyword evidence="1" id="KW-0732">Signal</keyword>
<dbReference type="CDD" id="cd03457">
    <property type="entry name" value="intradiol_dioxygenase_like"/>
    <property type="match status" value="1"/>
</dbReference>